<feature type="compositionally biased region" description="Gly residues" evidence="1">
    <location>
        <begin position="103"/>
        <end position="123"/>
    </location>
</feature>
<dbReference type="RefSeq" id="XP_042999696.1">
    <property type="nucleotide sequence ID" value="XM_043143761.1"/>
</dbReference>
<reference evidence="2" key="1">
    <citation type="submission" date="2020-03" db="EMBL/GenBank/DDBJ databases">
        <title>A mixture of massive structural variations and highly conserved coding sequences in Ustilaginoidea virens genome.</title>
        <authorList>
            <person name="Zhang K."/>
            <person name="Zhao Z."/>
            <person name="Zhang Z."/>
            <person name="Li Y."/>
            <person name="Hsiang T."/>
            <person name="Sun W."/>
        </authorList>
    </citation>
    <scope>NUCLEOTIDE SEQUENCE</scope>
    <source>
        <strain evidence="2">UV-8b</strain>
    </source>
</reference>
<dbReference type="InterPro" id="IPR035923">
    <property type="entry name" value="TT1751-like_sf"/>
</dbReference>
<dbReference type="EMBL" id="CP072757">
    <property type="protein sequence ID" value="QUC22023.1"/>
    <property type="molecule type" value="Genomic_DNA"/>
</dbReference>
<dbReference type="SUPFAM" id="SSF103247">
    <property type="entry name" value="TT1751-like"/>
    <property type="match status" value="1"/>
</dbReference>
<dbReference type="AlphaFoldDB" id="A0A8E5MIX4"/>
<organism evidence="2 3">
    <name type="scientific">Ustilaginoidea virens</name>
    <name type="common">Rice false smut fungus</name>
    <name type="synonym">Villosiclava virens</name>
    <dbReference type="NCBI Taxonomy" id="1159556"/>
    <lineage>
        <taxon>Eukaryota</taxon>
        <taxon>Fungi</taxon>
        <taxon>Dikarya</taxon>
        <taxon>Ascomycota</taxon>
        <taxon>Pezizomycotina</taxon>
        <taxon>Sordariomycetes</taxon>
        <taxon>Hypocreomycetidae</taxon>
        <taxon>Hypocreales</taxon>
        <taxon>Clavicipitaceae</taxon>
        <taxon>Ustilaginoidea</taxon>
    </lineage>
</organism>
<evidence type="ECO:0000256" key="1">
    <source>
        <dbReference type="SAM" id="MobiDB-lite"/>
    </source>
</evidence>
<accession>A0A8E5MIX4</accession>
<sequence length="235" mass="23425">MAAAALAASAAATVETIAVQRVTVDVDAPYAAVVERFRRLVPPVRLAELAGTTSAEGVAQVVGATGTATGFVLFAEFNHGRWMGHFARGLGATDVGGTDDGHGGGGGGGGDDGGGGGENGGGGDDGRAGGDSDAGGGSAAAAAAAAPAPRAAHRFVFGNPLVAWDMVRQDIEAVLHVPLDCAFVEKPDGSARMILLLRDGLVAGHAAMAANQSMHSAAQQIDDKVYRLIERLAQS</sequence>
<feature type="region of interest" description="Disordered" evidence="1">
    <location>
        <begin position="97"/>
        <end position="138"/>
    </location>
</feature>
<dbReference type="Proteomes" id="UP000027002">
    <property type="component" value="Chromosome 5"/>
</dbReference>
<dbReference type="OrthoDB" id="5190258at2759"/>
<name>A0A8E5MIX4_USTVR</name>
<evidence type="ECO:0000313" key="3">
    <source>
        <dbReference type="Proteomes" id="UP000027002"/>
    </source>
</evidence>
<gene>
    <name evidence="2" type="ORF">UV8b_06264</name>
</gene>
<dbReference type="GeneID" id="66067041"/>
<proteinExistence type="predicted"/>
<dbReference type="KEGG" id="uvi:66067041"/>
<protein>
    <submittedName>
        <fullName evidence="2">Uncharacterized protein</fullName>
    </submittedName>
</protein>
<evidence type="ECO:0000313" key="2">
    <source>
        <dbReference type="EMBL" id="QUC22023.1"/>
    </source>
</evidence>
<keyword evidence="3" id="KW-1185">Reference proteome</keyword>